<gene>
    <name evidence="1" type="ORF">SAMN04488131_10674</name>
</gene>
<dbReference type="EMBL" id="FONQ01000006">
    <property type="protein sequence ID" value="SFE94828.1"/>
    <property type="molecule type" value="Genomic_DNA"/>
</dbReference>
<evidence type="ECO:0000313" key="2">
    <source>
        <dbReference type="Proteomes" id="UP000198596"/>
    </source>
</evidence>
<dbReference type="AlphaFoldDB" id="A0A1I2EQT7"/>
<protein>
    <recommendedName>
        <fullName evidence="3">Activator of Hsp90 ATPase homolog 1-like protein</fullName>
    </recommendedName>
</protein>
<accession>A0A1I2EQT7</accession>
<evidence type="ECO:0008006" key="3">
    <source>
        <dbReference type="Google" id="ProtNLM"/>
    </source>
</evidence>
<dbReference type="InterPro" id="IPR023393">
    <property type="entry name" value="START-like_dom_sf"/>
</dbReference>
<name>A0A1I2EQT7_9FLAO</name>
<proteinExistence type="predicted"/>
<dbReference type="SUPFAM" id="SSF55961">
    <property type="entry name" value="Bet v1-like"/>
    <property type="match status" value="1"/>
</dbReference>
<keyword evidence="2" id="KW-1185">Reference proteome</keyword>
<reference evidence="2" key="1">
    <citation type="submission" date="2016-10" db="EMBL/GenBank/DDBJ databases">
        <authorList>
            <person name="Varghese N."/>
            <person name="Submissions S."/>
        </authorList>
    </citation>
    <scope>NUCLEOTIDE SEQUENCE [LARGE SCALE GENOMIC DNA]</scope>
    <source>
        <strain evidence="2">CGMCC 1.9227</strain>
    </source>
</reference>
<dbReference type="RefSeq" id="WP_262987277.1">
    <property type="nucleotide sequence ID" value="NZ_FONQ01000006.1"/>
</dbReference>
<evidence type="ECO:0000313" key="1">
    <source>
        <dbReference type="EMBL" id="SFE94828.1"/>
    </source>
</evidence>
<organism evidence="1 2">
    <name type="scientific">Flavobacterium xueshanense</name>
    <dbReference type="NCBI Taxonomy" id="935223"/>
    <lineage>
        <taxon>Bacteria</taxon>
        <taxon>Pseudomonadati</taxon>
        <taxon>Bacteroidota</taxon>
        <taxon>Flavobacteriia</taxon>
        <taxon>Flavobacteriales</taxon>
        <taxon>Flavobacteriaceae</taxon>
        <taxon>Flavobacterium</taxon>
    </lineage>
</organism>
<sequence length="43" mass="4866">MATTPKTLVVKDLEEKSILVSRTFSAPLEEVWRGCTESELLEQ</sequence>
<dbReference type="Proteomes" id="UP000198596">
    <property type="component" value="Unassembled WGS sequence"/>
</dbReference>
<dbReference type="Gene3D" id="3.30.530.20">
    <property type="match status" value="1"/>
</dbReference>